<feature type="transmembrane region" description="Helical" evidence="1">
    <location>
        <begin position="33"/>
        <end position="53"/>
    </location>
</feature>
<dbReference type="PANTHER" id="PTHR28112">
    <property type="entry name" value="SRP-INDEPENDENT TARGETING PROTEIN 3"/>
    <property type="match status" value="1"/>
</dbReference>
<organism evidence="2 3">
    <name type="scientific">Conidiobolus coronatus (strain ATCC 28846 / CBS 209.66 / NRRL 28638)</name>
    <name type="common">Delacroixia coronata</name>
    <dbReference type="NCBI Taxonomy" id="796925"/>
    <lineage>
        <taxon>Eukaryota</taxon>
        <taxon>Fungi</taxon>
        <taxon>Fungi incertae sedis</taxon>
        <taxon>Zoopagomycota</taxon>
        <taxon>Entomophthoromycotina</taxon>
        <taxon>Entomophthoromycetes</taxon>
        <taxon>Entomophthorales</taxon>
        <taxon>Ancylistaceae</taxon>
        <taxon>Conidiobolus</taxon>
    </lineage>
</organism>
<dbReference type="OMA" id="NMDYDKG"/>
<keyword evidence="1" id="KW-0812">Transmembrane</keyword>
<reference evidence="2 3" key="1">
    <citation type="journal article" date="2015" name="Genome Biol. Evol.">
        <title>Phylogenomic analyses indicate that early fungi evolved digesting cell walls of algal ancestors of land plants.</title>
        <authorList>
            <person name="Chang Y."/>
            <person name="Wang S."/>
            <person name="Sekimoto S."/>
            <person name="Aerts A.L."/>
            <person name="Choi C."/>
            <person name="Clum A."/>
            <person name="LaButti K.M."/>
            <person name="Lindquist E.A."/>
            <person name="Yee Ngan C."/>
            <person name="Ohm R.A."/>
            <person name="Salamov A.A."/>
            <person name="Grigoriev I.V."/>
            <person name="Spatafora J.W."/>
            <person name="Berbee M.L."/>
        </authorList>
    </citation>
    <scope>NUCLEOTIDE SEQUENCE [LARGE SCALE GENOMIC DNA]</scope>
    <source>
        <strain evidence="2 3">NRRL 28638</strain>
    </source>
</reference>
<dbReference type="EMBL" id="KQ964653">
    <property type="protein sequence ID" value="KXN67192.1"/>
    <property type="molecule type" value="Genomic_DNA"/>
</dbReference>
<sequence>MSGMQQQLLGIGLVMGLVQVAKRLDLEDPAKLPYLRASYLTAQVICLAIYGYIYTQIQAKKDTTPLTYEEKKGFSQEATQVSTTVGEYDRAELMKALQGVVMGMAFLGFLHLKMGYVQPLFLQSILPLKNLFDNKLVKIYILGQKAEGALKRPWIAANPF</sequence>
<evidence type="ECO:0000313" key="3">
    <source>
        <dbReference type="Proteomes" id="UP000070444"/>
    </source>
</evidence>
<dbReference type="STRING" id="796925.A0A137NWS1"/>
<feature type="non-terminal residue" evidence="2">
    <location>
        <position position="160"/>
    </location>
</feature>
<dbReference type="GO" id="GO:0005739">
    <property type="term" value="C:mitochondrion"/>
    <property type="evidence" value="ECO:0007669"/>
    <property type="project" value="TreeGrafter"/>
</dbReference>
<dbReference type="AlphaFoldDB" id="A0A137NWS1"/>
<evidence type="ECO:0000313" key="2">
    <source>
        <dbReference type="EMBL" id="KXN67192.1"/>
    </source>
</evidence>
<accession>A0A137NWS1</accession>
<name>A0A137NWS1_CONC2</name>
<dbReference type="PANTHER" id="PTHR28112:SF1">
    <property type="entry name" value="SRP-INDEPENDENT TARGETING PROTEIN 3"/>
    <property type="match status" value="1"/>
</dbReference>
<dbReference type="Proteomes" id="UP000070444">
    <property type="component" value="Unassembled WGS sequence"/>
</dbReference>
<keyword evidence="1" id="KW-0472">Membrane</keyword>
<proteinExistence type="predicted"/>
<dbReference type="InterPro" id="IPR012098">
    <property type="entry name" value="SND3_fun"/>
</dbReference>
<gene>
    <name evidence="2" type="ORF">CONCODRAFT_52626</name>
</gene>
<dbReference type="GO" id="GO:0005783">
    <property type="term" value="C:endoplasmic reticulum"/>
    <property type="evidence" value="ECO:0007669"/>
    <property type="project" value="InterPro"/>
</dbReference>
<keyword evidence="3" id="KW-1185">Reference proteome</keyword>
<dbReference type="GO" id="GO:0045047">
    <property type="term" value="P:protein targeting to ER"/>
    <property type="evidence" value="ECO:0007669"/>
    <property type="project" value="InterPro"/>
</dbReference>
<protein>
    <submittedName>
        <fullName evidence="2">Inorganic phosphate transporter</fullName>
    </submittedName>
</protein>
<dbReference type="Pfam" id="PF10032">
    <property type="entry name" value="Pho88"/>
    <property type="match status" value="1"/>
</dbReference>
<evidence type="ECO:0000256" key="1">
    <source>
        <dbReference type="SAM" id="Phobius"/>
    </source>
</evidence>
<dbReference type="OrthoDB" id="18139at2759"/>
<keyword evidence="1" id="KW-1133">Transmembrane helix</keyword>